<name>A0ABV1PP59_9ENTR</name>
<dbReference type="Proteomes" id="UP001447374">
    <property type="component" value="Unassembled WGS sequence"/>
</dbReference>
<accession>A0ABV1PP59</accession>
<dbReference type="EMBL" id="JBEHGX010000006">
    <property type="protein sequence ID" value="MER0126633.1"/>
    <property type="molecule type" value="Genomic_DNA"/>
</dbReference>
<keyword evidence="1" id="KW-0812">Transmembrane</keyword>
<gene>
    <name evidence="2" type="ORF">ABQG75_12905</name>
</gene>
<feature type="transmembrane region" description="Helical" evidence="1">
    <location>
        <begin position="12"/>
        <end position="31"/>
    </location>
</feature>
<organism evidence="2 3">
    <name type="scientific">Franconibacter daqui</name>
    <dbReference type="NCBI Taxonomy" id="2047724"/>
    <lineage>
        <taxon>Bacteria</taxon>
        <taxon>Pseudomonadati</taxon>
        <taxon>Pseudomonadota</taxon>
        <taxon>Gammaproteobacteria</taxon>
        <taxon>Enterobacterales</taxon>
        <taxon>Enterobacteriaceae</taxon>
        <taxon>Franconibacter</taxon>
    </lineage>
</organism>
<keyword evidence="3" id="KW-1185">Reference proteome</keyword>
<sequence length="41" mass="4748">MRRLFSLGEITLNVVMGVWCAWLLFILTVFLSRVTLNILHA</sequence>
<keyword evidence="1" id="KW-0472">Membrane</keyword>
<dbReference type="RefSeq" id="WP_268237236.1">
    <property type="nucleotide sequence ID" value="NZ_BMKJ01000001.1"/>
</dbReference>
<keyword evidence="1" id="KW-1133">Transmembrane helix</keyword>
<evidence type="ECO:0000313" key="2">
    <source>
        <dbReference type="EMBL" id="MER0126633.1"/>
    </source>
</evidence>
<reference evidence="2 3" key="1">
    <citation type="submission" date="2024-06" db="EMBL/GenBank/DDBJ databases">
        <title>Fanconibacter daqui strain Q02 whole shotgun sequencing project.</title>
        <authorList>
            <person name="Rodrigues J.W.A."/>
            <person name="Viana L.C."/>
            <person name="Vieira E.C."/>
            <person name="Souza F.O.L."/>
            <person name="Alegria O.C."/>
            <person name="Patroca S."/>
            <person name="Cruz A.C.R."/>
            <person name="Nunes A.R.C."/>
        </authorList>
    </citation>
    <scope>NUCLEOTIDE SEQUENCE [LARGE SCALE GENOMIC DNA]</scope>
    <source>
        <strain evidence="2 3">Q02</strain>
    </source>
</reference>
<comment type="caution">
    <text evidence="2">The sequence shown here is derived from an EMBL/GenBank/DDBJ whole genome shotgun (WGS) entry which is preliminary data.</text>
</comment>
<protein>
    <submittedName>
        <fullName evidence="2">Uncharacterized protein</fullName>
    </submittedName>
</protein>
<evidence type="ECO:0000256" key="1">
    <source>
        <dbReference type="SAM" id="Phobius"/>
    </source>
</evidence>
<evidence type="ECO:0000313" key="3">
    <source>
        <dbReference type="Proteomes" id="UP001447374"/>
    </source>
</evidence>
<proteinExistence type="predicted"/>